<dbReference type="Gene3D" id="3.30.420.40">
    <property type="match status" value="2"/>
</dbReference>
<dbReference type="CDD" id="cd10170">
    <property type="entry name" value="ASKHA_NBD_HSP70"/>
    <property type="match status" value="1"/>
</dbReference>
<dbReference type="Gene3D" id="3.90.640.10">
    <property type="entry name" value="Actin, Chain A, domain 4"/>
    <property type="match status" value="1"/>
</dbReference>
<reference evidence="2 3" key="1">
    <citation type="journal article" date="2013" name="Genome Announc.">
        <title>Genome Sequence of the Obligate Gammaproteobacterial Methanotroph Methylomicrobium album Strain BG8.</title>
        <authorList>
            <person name="Kits K.D."/>
            <person name="Kalyuzhnaya M.G."/>
            <person name="Klotz M.G."/>
            <person name="Jetten M.S."/>
            <person name="Op den Camp H.J."/>
            <person name="Vuilleumier S."/>
            <person name="Bringel F."/>
            <person name="Dispirito A.A."/>
            <person name="Murrell J.C."/>
            <person name="Bruce D."/>
            <person name="Cheng J.F."/>
            <person name="Copeland A."/>
            <person name="Goodwin L."/>
            <person name="Hauser L."/>
            <person name="Lajus A."/>
            <person name="Land M.L."/>
            <person name="Lapidus A."/>
            <person name="Lucas S."/>
            <person name="Medigue C."/>
            <person name="Pitluck S."/>
            <person name="Woyke T."/>
            <person name="Zeytun A."/>
            <person name="Stein L.Y."/>
        </authorList>
    </citation>
    <scope>NUCLEOTIDE SEQUENCE [LARGE SCALE GENOMIC DNA]</scope>
    <source>
        <strain evidence="2 3">BG8</strain>
    </source>
</reference>
<feature type="transmembrane region" description="Helical" evidence="1">
    <location>
        <begin position="588"/>
        <end position="607"/>
    </location>
</feature>
<dbReference type="Proteomes" id="UP000005090">
    <property type="component" value="Chromosome"/>
</dbReference>
<proteinExistence type="predicted"/>
<gene>
    <name evidence="2" type="ORF">Metal_3542</name>
</gene>
<feature type="transmembrane region" description="Helical" evidence="1">
    <location>
        <begin position="563"/>
        <end position="582"/>
    </location>
</feature>
<evidence type="ECO:0000256" key="1">
    <source>
        <dbReference type="SAM" id="Phobius"/>
    </source>
</evidence>
<dbReference type="SUPFAM" id="SSF53067">
    <property type="entry name" value="Actin-like ATPase domain"/>
    <property type="match status" value="1"/>
</dbReference>
<keyword evidence="1" id="KW-0812">Transmembrane</keyword>
<name>H8GGB0_METAL</name>
<accession>H8GGB0</accession>
<keyword evidence="1" id="KW-1133">Transmembrane helix</keyword>
<dbReference type="PANTHER" id="PTHR42749">
    <property type="entry name" value="CELL SHAPE-DETERMINING PROTEIN MREB"/>
    <property type="match status" value="1"/>
</dbReference>
<dbReference type="EMBL" id="CM001475">
    <property type="protein sequence ID" value="EIC31190.1"/>
    <property type="molecule type" value="Genomic_DNA"/>
</dbReference>
<dbReference type="HOGENOM" id="CLU_427484_0_0_6"/>
<keyword evidence="1" id="KW-0472">Membrane</keyword>
<dbReference type="STRING" id="686340.Metal_3542"/>
<dbReference type="PANTHER" id="PTHR42749:SF1">
    <property type="entry name" value="CELL SHAPE-DETERMINING PROTEIN MREB"/>
    <property type="match status" value="1"/>
</dbReference>
<dbReference type="InterPro" id="IPR043129">
    <property type="entry name" value="ATPase_NBD"/>
</dbReference>
<protein>
    <submittedName>
        <fullName evidence="2">Uncharacterized protein</fullName>
    </submittedName>
</protein>
<organism evidence="2 3">
    <name type="scientific">Methylomicrobium album BG8</name>
    <dbReference type="NCBI Taxonomy" id="686340"/>
    <lineage>
        <taxon>Bacteria</taxon>
        <taxon>Pseudomonadati</taxon>
        <taxon>Pseudomonadota</taxon>
        <taxon>Gammaproteobacteria</taxon>
        <taxon>Methylococcales</taxon>
        <taxon>Methylococcaceae</taxon>
        <taxon>Methylomicrobium</taxon>
    </lineage>
</organism>
<dbReference type="RefSeq" id="WP_005374371.1">
    <property type="nucleotide sequence ID" value="NZ_CM001475.1"/>
</dbReference>
<dbReference type="AlphaFoldDB" id="H8GGB0"/>
<sequence length="686" mass="76864">MSNKEIKSVIGFDLGDSQTVLSSINPNSESAEPTSMECALGVNNLIIPTVVGYTDPNKDKGVLIGIAAENSNELKLGGLHVSFKEVPKSGIQQYKKLTQDFVDHLIAHQIEKKVINLDECKIIVGHPSRWGHLEHGEPIKIFSDTLKETIIGKNFELVPESRAAMVEAIEGREIKNKQRNRMQEGWVLVIDAGSSTIDFTAVNLKEKSSPLDYGEEIGARLIDRAILDLSMDDNGDSKDITCNYFNHRPEQKARLELFCRRGKEKYFSCERTIDEAHSLRIEGKRVSHYLTLDKDRMDYIINELPVVNIEGESLSYRDALRKSLCNFKQELHSKKVDDISAILLTGGACNMGVIEKVCLEVFPGLNNDILPLPNPSITIAHGLARWGRIQHRTENFKSEVATFIRAELPDAVRGNLEWFYIKLADAASNAIIDIIKNKFDSWKRGNISTINSMNRNIDEAIKLWLAQDFPKEVEKINSEFIGKVTNDIDVKLNELENKYRIPRGKLQSNFEWNSPTNNNYGRLYRNFDATDGVGDVFTTLISVISGLVAGVVTFYALPAVMSVVISIIALMSETIAAAIIAAELINPIGWVMLIATAGITIFSGVSFKDSLTEKLPSWDLPDWVRGLVKKDSVYKSIDGKKADIKQEIVKQMKQHSEFEEELVNKTVSLFEDSLEKAAEDARMLIM</sequence>
<feature type="transmembrane region" description="Helical" evidence="1">
    <location>
        <begin position="536"/>
        <end position="556"/>
    </location>
</feature>
<evidence type="ECO:0000313" key="2">
    <source>
        <dbReference type="EMBL" id="EIC31190.1"/>
    </source>
</evidence>
<keyword evidence="3" id="KW-1185">Reference proteome</keyword>
<dbReference type="eggNOG" id="COG0443">
    <property type="taxonomic scope" value="Bacteria"/>
</dbReference>
<evidence type="ECO:0000313" key="3">
    <source>
        <dbReference type="Proteomes" id="UP000005090"/>
    </source>
</evidence>